<dbReference type="STRING" id="1434700.SAMN06296427_10417"/>
<sequence>MMRYFAYLIVFPFLISCNTGNNSISYNDTIIEPQLEVITKLDSIYAGPEVSVEDIKKHRIELVKEINEAMDEIRNLKDFKGNTAFKETAMKYFSHLNFLYGKTNNIDSLIYNINSPERAEKMKPEDFELMDRETQKYLELEEALLAEQKKFAEQFNMRLEY</sequence>
<evidence type="ECO:0000313" key="2">
    <source>
        <dbReference type="Proteomes" id="UP000192393"/>
    </source>
</evidence>
<evidence type="ECO:0000313" key="1">
    <source>
        <dbReference type="EMBL" id="SMC56763.1"/>
    </source>
</evidence>
<keyword evidence="2" id="KW-1185">Reference proteome</keyword>
<dbReference type="RefSeq" id="WP_084016943.1">
    <property type="nucleotide sequence ID" value="NZ_FWXS01000004.1"/>
</dbReference>
<proteinExistence type="predicted"/>
<accession>A0A1W2A849</accession>
<gene>
    <name evidence="1" type="ORF">SAMN06296427_10417</name>
</gene>
<dbReference type="EMBL" id="FWXS01000004">
    <property type="protein sequence ID" value="SMC56763.1"/>
    <property type="molecule type" value="Genomic_DNA"/>
</dbReference>
<name>A0A1W2A849_9FLAO</name>
<dbReference type="PROSITE" id="PS51257">
    <property type="entry name" value="PROKAR_LIPOPROTEIN"/>
    <property type="match status" value="1"/>
</dbReference>
<reference evidence="1 2" key="1">
    <citation type="submission" date="2017-04" db="EMBL/GenBank/DDBJ databases">
        <authorList>
            <person name="Afonso C.L."/>
            <person name="Miller P.J."/>
            <person name="Scott M.A."/>
            <person name="Spackman E."/>
            <person name="Goraichik I."/>
            <person name="Dimitrov K.M."/>
            <person name="Suarez D.L."/>
            <person name="Swayne D.E."/>
        </authorList>
    </citation>
    <scope>NUCLEOTIDE SEQUENCE [LARGE SCALE GENOMIC DNA]</scope>
    <source>
        <strain evidence="1 2">CGMCC 1.12708</strain>
    </source>
</reference>
<dbReference type="AlphaFoldDB" id="A0A1W2A849"/>
<organism evidence="1 2">
    <name type="scientific">Moheibacter sediminis</name>
    <dbReference type="NCBI Taxonomy" id="1434700"/>
    <lineage>
        <taxon>Bacteria</taxon>
        <taxon>Pseudomonadati</taxon>
        <taxon>Bacteroidota</taxon>
        <taxon>Flavobacteriia</taxon>
        <taxon>Flavobacteriales</taxon>
        <taxon>Weeksellaceae</taxon>
        <taxon>Moheibacter</taxon>
    </lineage>
</organism>
<dbReference type="Proteomes" id="UP000192393">
    <property type="component" value="Unassembled WGS sequence"/>
</dbReference>
<protein>
    <submittedName>
        <fullName evidence="1">Uncharacterized protein</fullName>
    </submittedName>
</protein>